<dbReference type="Proteomes" id="UP001445335">
    <property type="component" value="Unassembled WGS sequence"/>
</dbReference>
<name>A0AAW1SI31_9CHLO</name>
<evidence type="ECO:0000313" key="2">
    <source>
        <dbReference type="Proteomes" id="UP001445335"/>
    </source>
</evidence>
<comment type="caution">
    <text evidence="1">The sequence shown here is derived from an EMBL/GenBank/DDBJ whole genome shotgun (WGS) entry which is preliminary data.</text>
</comment>
<evidence type="ECO:0000313" key="1">
    <source>
        <dbReference type="EMBL" id="KAK9845931.1"/>
    </source>
</evidence>
<keyword evidence="2" id="KW-1185">Reference proteome</keyword>
<accession>A0AAW1SI31</accession>
<dbReference type="Gene3D" id="1.25.40.10">
    <property type="entry name" value="Tetratricopeptide repeat domain"/>
    <property type="match status" value="1"/>
</dbReference>
<dbReference type="InterPro" id="IPR011990">
    <property type="entry name" value="TPR-like_helical_dom_sf"/>
</dbReference>
<dbReference type="EMBL" id="JALJOU010000002">
    <property type="protein sequence ID" value="KAK9845931.1"/>
    <property type="molecule type" value="Genomic_DNA"/>
</dbReference>
<reference evidence="1 2" key="1">
    <citation type="journal article" date="2024" name="Nat. Commun.">
        <title>Phylogenomics reveals the evolutionary origins of lichenization in chlorophyte algae.</title>
        <authorList>
            <person name="Puginier C."/>
            <person name="Libourel C."/>
            <person name="Otte J."/>
            <person name="Skaloud P."/>
            <person name="Haon M."/>
            <person name="Grisel S."/>
            <person name="Petersen M."/>
            <person name="Berrin J.G."/>
            <person name="Delaux P.M."/>
            <person name="Dal Grande F."/>
            <person name="Keller J."/>
        </authorList>
    </citation>
    <scope>NUCLEOTIDE SEQUENCE [LARGE SCALE GENOMIC DNA]</scope>
    <source>
        <strain evidence="1 2">SAG 245.80</strain>
    </source>
</reference>
<dbReference type="PANTHER" id="PTHR37910:SF2">
    <property type="entry name" value="EXPRESSED PROTEIN"/>
    <property type="match status" value="1"/>
</dbReference>
<protein>
    <recommendedName>
        <fullName evidence="3">Tetratricopeptide repeat protein</fullName>
    </recommendedName>
</protein>
<dbReference type="AlphaFoldDB" id="A0AAW1SI31"/>
<proteinExistence type="predicted"/>
<evidence type="ECO:0008006" key="3">
    <source>
        <dbReference type="Google" id="ProtNLM"/>
    </source>
</evidence>
<organism evidence="1 2">
    <name type="scientific">Elliptochloris bilobata</name>
    <dbReference type="NCBI Taxonomy" id="381761"/>
    <lineage>
        <taxon>Eukaryota</taxon>
        <taxon>Viridiplantae</taxon>
        <taxon>Chlorophyta</taxon>
        <taxon>core chlorophytes</taxon>
        <taxon>Trebouxiophyceae</taxon>
        <taxon>Trebouxiophyceae incertae sedis</taxon>
        <taxon>Elliptochloris clade</taxon>
        <taxon>Elliptochloris</taxon>
    </lineage>
</organism>
<sequence>MPATVDRVAPIVQHRDSDARVTEAVKLLEEAWDARGSQDYDRALLLYERVAAYGDLALSARARLGRALLLYQTGASSQAIVELEGERILTREFPEADAALAAMLWVERPDQRAQAESLWDGALHLDSRLSTLDFVAGARRWPPRLVKALDRFLLLS</sequence>
<dbReference type="PANTHER" id="PTHR37910">
    <property type="entry name" value="EXPRESSED PROTEIN"/>
    <property type="match status" value="1"/>
</dbReference>
<gene>
    <name evidence="1" type="ORF">WJX81_006312</name>
</gene>